<organism evidence="8 9">
    <name type="scientific">Sander lucioperca</name>
    <name type="common">Pike-perch</name>
    <name type="synonym">Perca lucioperca</name>
    <dbReference type="NCBI Taxonomy" id="283035"/>
    <lineage>
        <taxon>Eukaryota</taxon>
        <taxon>Metazoa</taxon>
        <taxon>Chordata</taxon>
        <taxon>Craniata</taxon>
        <taxon>Vertebrata</taxon>
        <taxon>Euteleostomi</taxon>
        <taxon>Actinopterygii</taxon>
        <taxon>Neopterygii</taxon>
        <taxon>Teleostei</taxon>
        <taxon>Neoteleostei</taxon>
        <taxon>Acanthomorphata</taxon>
        <taxon>Eupercaria</taxon>
        <taxon>Perciformes</taxon>
        <taxon>Percoidei</taxon>
        <taxon>Percidae</taxon>
        <taxon>Luciopercinae</taxon>
        <taxon>Sander</taxon>
    </lineage>
</organism>
<comment type="similarity">
    <text evidence="1">Belongs to the peptidase C2 family.</text>
</comment>
<dbReference type="PANTHER" id="PTHR10183">
    <property type="entry name" value="CALPAIN"/>
    <property type="match status" value="1"/>
</dbReference>
<evidence type="ECO:0000256" key="4">
    <source>
        <dbReference type="ARBA" id="ARBA00022807"/>
    </source>
</evidence>
<dbReference type="InterPro" id="IPR000169">
    <property type="entry name" value="Pept_cys_AS"/>
</dbReference>
<dbReference type="GO" id="GO:0004198">
    <property type="term" value="F:calcium-dependent cysteine-type endopeptidase activity"/>
    <property type="evidence" value="ECO:0007669"/>
    <property type="project" value="InterPro"/>
</dbReference>
<dbReference type="PANTHER" id="PTHR10183:SF409">
    <property type="entry name" value="CALPAIN-8"/>
    <property type="match status" value="1"/>
</dbReference>
<evidence type="ECO:0000256" key="5">
    <source>
        <dbReference type="PIRSR" id="PIRSR622684-1"/>
    </source>
</evidence>
<dbReference type="AlphaFoldDB" id="A0A8C9ZNS8"/>
<dbReference type="Pfam" id="PF00648">
    <property type="entry name" value="Peptidase_C2"/>
    <property type="match status" value="1"/>
</dbReference>
<evidence type="ECO:0000313" key="8">
    <source>
        <dbReference type="Ensembl" id="ENSSLUP00000039358.1"/>
    </source>
</evidence>
<feature type="active site" evidence="5">
    <location>
        <position position="118"/>
    </location>
</feature>
<proteinExistence type="inferred from homology"/>
<dbReference type="Proteomes" id="UP000694568">
    <property type="component" value="Unplaced"/>
</dbReference>
<dbReference type="GO" id="GO:0006508">
    <property type="term" value="P:proteolysis"/>
    <property type="evidence" value="ECO:0007669"/>
    <property type="project" value="UniProtKB-KW"/>
</dbReference>
<evidence type="ECO:0000256" key="1">
    <source>
        <dbReference type="ARBA" id="ARBA00007623"/>
    </source>
</evidence>
<reference evidence="8" key="2">
    <citation type="submission" date="2025-09" db="UniProtKB">
        <authorList>
            <consortium name="Ensembl"/>
        </authorList>
    </citation>
    <scope>IDENTIFICATION</scope>
</reference>
<protein>
    <recommendedName>
        <fullName evidence="7">Calpain catalytic domain-containing protein</fullName>
    </recommendedName>
</protein>
<dbReference type="InterPro" id="IPR001300">
    <property type="entry name" value="Peptidase_C2_calpain_cat"/>
</dbReference>
<dbReference type="PROSITE" id="PS00139">
    <property type="entry name" value="THIOL_PROTEASE_CYS"/>
    <property type="match status" value="1"/>
</dbReference>
<evidence type="ECO:0000256" key="6">
    <source>
        <dbReference type="PROSITE-ProRule" id="PRU00239"/>
    </source>
</evidence>
<accession>A0A8C9ZNS8</accession>
<keyword evidence="9" id="KW-1185">Reference proteome</keyword>
<dbReference type="InterPro" id="IPR038765">
    <property type="entry name" value="Papain-like_cys_pep_sf"/>
</dbReference>
<evidence type="ECO:0000256" key="3">
    <source>
        <dbReference type="ARBA" id="ARBA00022801"/>
    </source>
</evidence>
<comment type="caution">
    <text evidence="6">Lacks conserved residue(s) required for the propagation of feature annotation.</text>
</comment>
<keyword evidence="4" id="KW-0788">Thiol protease</keyword>
<keyword evidence="2" id="KW-0645">Protease</keyword>
<dbReference type="PROSITE" id="PS50203">
    <property type="entry name" value="CALPAIN_CAT"/>
    <property type="match status" value="1"/>
</dbReference>
<evidence type="ECO:0000259" key="7">
    <source>
        <dbReference type="PROSITE" id="PS50203"/>
    </source>
</evidence>
<reference evidence="8" key="1">
    <citation type="submission" date="2025-08" db="UniProtKB">
        <authorList>
            <consortium name="Ensembl"/>
        </authorList>
    </citation>
    <scope>IDENTIFICATION</scope>
</reference>
<evidence type="ECO:0000256" key="2">
    <source>
        <dbReference type="ARBA" id="ARBA00022670"/>
    </source>
</evidence>
<keyword evidence="3" id="KW-0378">Hydrolase</keyword>
<sequence>MSEGGLYTLHKVRMTSMADQLARQQDREQGIGTNKKAVKFSQQDYETLRKQCLKSGRLFEDNCFPAEPTSLAYKKLGPDSSKTKGVVWKRPKELCLNPKFIDDGATRMDICQRELGDCWLLAAIASLTLDQEILARVVPQEQSFTEGYAGIFHFQFWQFGEWVDVVIDDRLPTRDDELLFVHSAEGSEFWSTLLKKAYAKYGSFFFCFIKMLIQ</sequence>
<dbReference type="GO" id="GO:0005737">
    <property type="term" value="C:cytoplasm"/>
    <property type="evidence" value="ECO:0007669"/>
    <property type="project" value="TreeGrafter"/>
</dbReference>
<dbReference type="PRINTS" id="PR00704">
    <property type="entry name" value="CALPAIN"/>
</dbReference>
<dbReference type="GeneTree" id="ENSGT00940000154784"/>
<dbReference type="CDD" id="cd00044">
    <property type="entry name" value="CysPc"/>
    <property type="match status" value="1"/>
</dbReference>
<name>A0A8C9ZNS8_SANLU</name>
<dbReference type="SMART" id="SM00230">
    <property type="entry name" value="CysPc"/>
    <property type="match status" value="1"/>
</dbReference>
<feature type="domain" description="Calpain catalytic" evidence="7">
    <location>
        <begin position="58"/>
        <end position="201"/>
    </location>
</feature>
<evidence type="ECO:0000313" key="9">
    <source>
        <dbReference type="Proteomes" id="UP000694568"/>
    </source>
</evidence>
<dbReference type="InterPro" id="IPR022684">
    <property type="entry name" value="Calpain_cysteine_protease"/>
</dbReference>
<dbReference type="SUPFAM" id="SSF54001">
    <property type="entry name" value="Cysteine proteinases"/>
    <property type="match status" value="1"/>
</dbReference>
<dbReference type="Ensembl" id="ENSSLUT00000040646.1">
    <property type="protein sequence ID" value="ENSSLUP00000039358.1"/>
    <property type="gene ID" value="ENSSLUG00000017643.1"/>
</dbReference>